<dbReference type="Gene3D" id="3.40.630.30">
    <property type="match status" value="1"/>
</dbReference>
<keyword evidence="1" id="KW-0808">Transferase</keyword>
<dbReference type="PROSITE" id="PS51186">
    <property type="entry name" value="GNAT"/>
    <property type="match status" value="2"/>
</dbReference>
<protein>
    <submittedName>
        <fullName evidence="4">Ribosomal protein S18 acetylase RimI</fullName>
    </submittedName>
</protein>
<dbReference type="RefSeq" id="WP_074587551.1">
    <property type="nucleotide sequence ID" value="NZ_FNEI01000003.1"/>
</dbReference>
<dbReference type="PANTHER" id="PTHR43420:SF12">
    <property type="entry name" value="N-ACETYLTRANSFERASE DOMAIN-CONTAINING PROTEIN"/>
    <property type="match status" value="1"/>
</dbReference>
<keyword evidence="5" id="KW-1185">Reference proteome</keyword>
<dbReference type="CDD" id="cd04301">
    <property type="entry name" value="NAT_SF"/>
    <property type="match status" value="2"/>
</dbReference>
<dbReference type="STRING" id="1045773.SAMN05216555_103247"/>
<dbReference type="EMBL" id="FNEI01000003">
    <property type="protein sequence ID" value="SDI62026.1"/>
    <property type="molecule type" value="Genomic_DNA"/>
</dbReference>
<organism evidence="4 5">
    <name type="scientific">Arthrobacter cupressi</name>
    <dbReference type="NCBI Taxonomy" id="1045773"/>
    <lineage>
        <taxon>Bacteria</taxon>
        <taxon>Bacillati</taxon>
        <taxon>Actinomycetota</taxon>
        <taxon>Actinomycetes</taxon>
        <taxon>Micrococcales</taxon>
        <taxon>Micrococcaceae</taxon>
        <taxon>Arthrobacter</taxon>
    </lineage>
</organism>
<keyword evidence="4" id="KW-0689">Ribosomal protein</keyword>
<evidence type="ECO:0000259" key="3">
    <source>
        <dbReference type="PROSITE" id="PS51186"/>
    </source>
</evidence>
<dbReference type="InterPro" id="IPR000182">
    <property type="entry name" value="GNAT_dom"/>
</dbReference>
<evidence type="ECO:0000256" key="2">
    <source>
        <dbReference type="ARBA" id="ARBA00023315"/>
    </source>
</evidence>
<dbReference type="AlphaFoldDB" id="A0A1G8M232"/>
<keyword evidence="4" id="KW-0687">Ribonucleoprotein</keyword>
<dbReference type="InterPro" id="IPR050680">
    <property type="entry name" value="YpeA/RimI_acetyltransf"/>
</dbReference>
<dbReference type="PANTHER" id="PTHR43420">
    <property type="entry name" value="ACETYLTRANSFERASE"/>
    <property type="match status" value="1"/>
</dbReference>
<dbReference type="OrthoDB" id="9799092at2"/>
<dbReference type="InterPro" id="IPR016181">
    <property type="entry name" value="Acyl_CoA_acyltransferase"/>
</dbReference>
<evidence type="ECO:0000313" key="4">
    <source>
        <dbReference type="EMBL" id="SDI62026.1"/>
    </source>
</evidence>
<reference evidence="5" key="1">
    <citation type="submission" date="2016-10" db="EMBL/GenBank/DDBJ databases">
        <authorList>
            <person name="Varghese N."/>
            <person name="Submissions S."/>
        </authorList>
    </citation>
    <scope>NUCLEOTIDE SEQUENCE [LARGE SCALE GENOMIC DNA]</scope>
    <source>
        <strain evidence="5">CGMCC 1.10783</strain>
    </source>
</reference>
<gene>
    <name evidence="4" type="ORF">SAMN05216555_103247</name>
</gene>
<dbReference type="Pfam" id="PF00583">
    <property type="entry name" value="Acetyltransf_1"/>
    <property type="match status" value="1"/>
</dbReference>
<evidence type="ECO:0000313" key="5">
    <source>
        <dbReference type="Proteomes" id="UP000182130"/>
    </source>
</evidence>
<proteinExistence type="predicted"/>
<dbReference type="GO" id="GO:0016747">
    <property type="term" value="F:acyltransferase activity, transferring groups other than amino-acyl groups"/>
    <property type="evidence" value="ECO:0007669"/>
    <property type="project" value="InterPro"/>
</dbReference>
<dbReference type="SUPFAM" id="SSF55729">
    <property type="entry name" value="Acyl-CoA N-acyltransferases (Nat)"/>
    <property type="match status" value="2"/>
</dbReference>
<evidence type="ECO:0000256" key="1">
    <source>
        <dbReference type="ARBA" id="ARBA00022679"/>
    </source>
</evidence>
<sequence>MKSLPAPPPDPVPLPDAHATGLQWRAADTADVGAWAALIARTAVVEQPVWYEKAADLEQILQSSKNDPAADTVLGFDDAGVPRAYGRVAKNPDGDKAFGFACVDPAWQRRGIGTAILAWQEGRTRRRFAEDPGPENTPAEQAPVPRLRLFMEEKMAHQSGLFGARGFEVVRWYNEMHRPLEGGLPDVSLAPGLELLTLGPALHEAARLAHNDAFRDHWGSEPRDEEAWRFTMEDPLHRADLSTVVRDTATGEIAGYQIATFDPDAAAARGYKEGYTELLGVRRQYRGRGVASSLLADAMHRFVAAGMDVASLDVDSENPTGALALYLKMGYTAVNRSMAWDKVLPAE</sequence>
<feature type="domain" description="N-acetyltransferase" evidence="3">
    <location>
        <begin position="22"/>
        <end position="181"/>
    </location>
</feature>
<keyword evidence="2" id="KW-0012">Acyltransferase</keyword>
<dbReference type="Proteomes" id="UP000182130">
    <property type="component" value="Unassembled WGS sequence"/>
</dbReference>
<dbReference type="GO" id="GO:0005840">
    <property type="term" value="C:ribosome"/>
    <property type="evidence" value="ECO:0007669"/>
    <property type="project" value="UniProtKB-KW"/>
</dbReference>
<feature type="domain" description="N-acetyltransferase" evidence="3">
    <location>
        <begin position="193"/>
        <end position="347"/>
    </location>
</feature>
<accession>A0A1G8M232</accession>
<name>A0A1G8M232_9MICC</name>